<evidence type="ECO:0000256" key="5">
    <source>
        <dbReference type="PIRSR" id="PIRSR601019-1"/>
    </source>
</evidence>
<dbReference type="HOGENOM" id="CLU_014184_1_1_1"/>
<dbReference type="PRINTS" id="PR00318">
    <property type="entry name" value="GPROTEINA"/>
</dbReference>
<evidence type="ECO:0000256" key="6">
    <source>
        <dbReference type="PIRSR" id="PIRSR601019-2"/>
    </source>
</evidence>
<dbReference type="GO" id="GO:0005834">
    <property type="term" value="C:heterotrimeric G-protein complex"/>
    <property type="evidence" value="ECO:0007669"/>
    <property type="project" value="TreeGrafter"/>
</dbReference>
<dbReference type="GO" id="GO:0005525">
    <property type="term" value="F:GTP binding"/>
    <property type="evidence" value="ECO:0007669"/>
    <property type="project" value="UniProtKB-KW"/>
</dbReference>
<protein>
    <recommendedName>
        <fullName evidence="10">G-alpha-domain-containing protein</fullName>
    </recommendedName>
</protein>
<dbReference type="InterPro" id="IPR027417">
    <property type="entry name" value="P-loop_NTPase"/>
</dbReference>
<feature type="region of interest" description="Disordered" evidence="7">
    <location>
        <begin position="1"/>
        <end position="41"/>
    </location>
</feature>
<dbReference type="AlphaFoldDB" id="A0A0C3PCP0"/>
<sequence>MVRVSLDDPLTSALSPPSNETPEQRAAREHAEAEARRTSDAIDEQIRQERIALKKKKKPIKVLLLGQSESGKSATLKNFQLQYARDQWLEERLAWRAVIYLNLVRNVLQVLDILQQAMSLTNRDKCLSPSLTTADTSDSEEEHRSHTTAYKFTDKHRLLKLRLAPLRTVLVDLEKRLGPGSQEVYALSLPPSDPPERNVRTREFGVSSSNGWKSILDKLRSSREASSRHNSKRREAGHDEITDVLVGCRDDMKSLLEDSVIKQILSHRRSRIEDSSGFFLDDVDRIASPDYEPADDDIVRARLRTVGVQEHRFNMELGQSLTSSTDRLPLDAEVDRGREWVMYDFGGTKSSRALWAAFFDDVDAIIFLAPISCFNETLREDREVNRLEDSLQLWRTVCSSPILSKTQIILFLNKCDILHNKMKRGISVRDYVPSFADRKNDTITVMKYFQQHFKDIFKSCSPEPRPFFVHFTSVIDTKATAKTLTVVRECVLRQHLQNASLIL</sequence>
<keyword evidence="3 5" id="KW-0342">GTP-binding</keyword>
<dbReference type="SMART" id="SM00275">
    <property type="entry name" value="G_alpha"/>
    <property type="match status" value="1"/>
</dbReference>
<dbReference type="FunFam" id="3.40.50.300:FF:000692">
    <property type="entry name" value="Guanine nucleotide-binding protein subunit alpha"/>
    <property type="match status" value="1"/>
</dbReference>
<evidence type="ECO:0000256" key="2">
    <source>
        <dbReference type="ARBA" id="ARBA00022741"/>
    </source>
</evidence>
<keyword evidence="1 6" id="KW-0479">Metal-binding</keyword>
<reference evidence="9" key="2">
    <citation type="submission" date="2015-01" db="EMBL/GenBank/DDBJ databases">
        <title>Evolutionary Origins and Diversification of the Mycorrhizal Mutualists.</title>
        <authorList>
            <consortium name="DOE Joint Genome Institute"/>
            <consortium name="Mycorrhizal Genomics Consortium"/>
            <person name="Kohler A."/>
            <person name="Kuo A."/>
            <person name="Nagy L.G."/>
            <person name="Floudas D."/>
            <person name="Copeland A."/>
            <person name="Barry K.W."/>
            <person name="Cichocki N."/>
            <person name="Veneault-Fourrey C."/>
            <person name="LaButti K."/>
            <person name="Lindquist E.A."/>
            <person name="Lipzen A."/>
            <person name="Lundell T."/>
            <person name="Morin E."/>
            <person name="Murat C."/>
            <person name="Riley R."/>
            <person name="Ohm R."/>
            <person name="Sun H."/>
            <person name="Tunlid A."/>
            <person name="Henrissat B."/>
            <person name="Grigoriev I.V."/>
            <person name="Hibbett D.S."/>
            <person name="Martin F."/>
        </authorList>
    </citation>
    <scope>NUCLEOTIDE SEQUENCE [LARGE SCALE GENOMIC DNA]</scope>
    <source>
        <strain evidence="9">Marx 270</strain>
    </source>
</reference>
<dbReference type="STRING" id="870435.A0A0C3PCP0"/>
<keyword evidence="4" id="KW-0807">Transducer</keyword>
<dbReference type="GO" id="GO:0005737">
    <property type="term" value="C:cytoplasm"/>
    <property type="evidence" value="ECO:0007669"/>
    <property type="project" value="TreeGrafter"/>
</dbReference>
<keyword evidence="2 5" id="KW-0547">Nucleotide-binding</keyword>
<proteinExistence type="predicted"/>
<evidence type="ECO:0000313" key="8">
    <source>
        <dbReference type="EMBL" id="KIO05806.1"/>
    </source>
</evidence>
<dbReference type="SUPFAM" id="SSF47895">
    <property type="entry name" value="Transducin (alpha subunit), insertion domain"/>
    <property type="match status" value="1"/>
</dbReference>
<keyword evidence="9" id="KW-1185">Reference proteome</keyword>
<keyword evidence="6" id="KW-0460">Magnesium</keyword>
<reference evidence="8 9" key="1">
    <citation type="submission" date="2014-04" db="EMBL/GenBank/DDBJ databases">
        <authorList>
            <consortium name="DOE Joint Genome Institute"/>
            <person name="Kuo A."/>
            <person name="Kohler A."/>
            <person name="Costa M.D."/>
            <person name="Nagy L.G."/>
            <person name="Floudas D."/>
            <person name="Copeland A."/>
            <person name="Barry K.W."/>
            <person name="Cichocki N."/>
            <person name="Veneault-Fourrey C."/>
            <person name="LaButti K."/>
            <person name="Lindquist E.A."/>
            <person name="Lipzen A."/>
            <person name="Lundell T."/>
            <person name="Morin E."/>
            <person name="Murat C."/>
            <person name="Sun H."/>
            <person name="Tunlid A."/>
            <person name="Henrissat B."/>
            <person name="Grigoriev I.V."/>
            <person name="Hibbett D.S."/>
            <person name="Martin F."/>
            <person name="Nordberg H.P."/>
            <person name="Cantor M.N."/>
            <person name="Hua S.X."/>
        </authorList>
    </citation>
    <scope>NUCLEOTIDE SEQUENCE [LARGE SCALE GENOMIC DNA]</scope>
    <source>
        <strain evidence="8 9">Marx 270</strain>
    </source>
</reference>
<dbReference type="InterPro" id="IPR011025">
    <property type="entry name" value="GproteinA_insert"/>
</dbReference>
<evidence type="ECO:0000313" key="9">
    <source>
        <dbReference type="Proteomes" id="UP000054217"/>
    </source>
</evidence>
<dbReference type="OrthoDB" id="5817230at2759"/>
<accession>A0A0C3PCP0</accession>
<evidence type="ECO:0000256" key="1">
    <source>
        <dbReference type="ARBA" id="ARBA00022723"/>
    </source>
</evidence>
<dbReference type="PANTHER" id="PTHR10218">
    <property type="entry name" value="GTP-BINDING PROTEIN ALPHA SUBUNIT"/>
    <property type="match status" value="1"/>
</dbReference>
<dbReference type="GO" id="GO:0003924">
    <property type="term" value="F:GTPase activity"/>
    <property type="evidence" value="ECO:0007669"/>
    <property type="project" value="InterPro"/>
</dbReference>
<dbReference type="PROSITE" id="PS51882">
    <property type="entry name" value="G_ALPHA"/>
    <property type="match status" value="1"/>
</dbReference>
<dbReference type="Proteomes" id="UP000054217">
    <property type="component" value="Unassembled WGS sequence"/>
</dbReference>
<feature type="binding site" evidence="6">
    <location>
        <position position="305"/>
    </location>
    <ligand>
        <name>Mg(2+)</name>
        <dbReference type="ChEBI" id="CHEBI:18420"/>
    </ligand>
</feature>
<name>A0A0C3PCP0_PISTI</name>
<dbReference type="SUPFAM" id="SSF52540">
    <property type="entry name" value="P-loop containing nucleoside triphosphate hydrolases"/>
    <property type="match status" value="1"/>
</dbReference>
<evidence type="ECO:0000256" key="4">
    <source>
        <dbReference type="ARBA" id="ARBA00023224"/>
    </source>
</evidence>
<gene>
    <name evidence="8" type="ORF">M404DRAFT_504478</name>
</gene>
<feature type="compositionally biased region" description="Polar residues" evidence="7">
    <location>
        <begin position="12"/>
        <end position="21"/>
    </location>
</feature>
<feature type="binding site" evidence="5">
    <location>
        <begin position="413"/>
        <end position="416"/>
    </location>
    <ligand>
        <name>GTP</name>
        <dbReference type="ChEBI" id="CHEBI:37565"/>
    </ligand>
</feature>
<organism evidence="8 9">
    <name type="scientific">Pisolithus tinctorius Marx 270</name>
    <dbReference type="NCBI Taxonomy" id="870435"/>
    <lineage>
        <taxon>Eukaryota</taxon>
        <taxon>Fungi</taxon>
        <taxon>Dikarya</taxon>
        <taxon>Basidiomycota</taxon>
        <taxon>Agaricomycotina</taxon>
        <taxon>Agaricomycetes</taxon>
        <taxon>Agaricomycetidae</taxon>
        <taxon>Boletales</taxon>
        <taxon>Sclerodermatineae</taxon>
        <taxon>Pisolithaceae</taxon>
        <taxon>Pisolithus</taxon>
    </lineage>
</organism>
<dbReference type="Gene3D" id="3.40.50.300">
    <property type="entry name" value="P-loop containing nucleotide triphosphate hydrolases"/>
    <property type="match status" value="2"/>
</dbReference>
<dbReference type="EMBL" id="KN831965">
    <property type="protein sequence ID" value="KIO05806.1"/>
    <property type="molecule type" value="Genomic_DNA"/>
</dbReference>
<evidence type="ECO:0000256" key="3">
    <source>
        <dbReference type="ARBA" id="ARBA00023134"/>
    </source>
</evidence>
<feature type="binding site" evidence="5">
    <location>
        <begin position="274"/>
        <end position="275"/>
    </location>
    <ligand>
        <name>GTP</name>
        <dbReference type="ChEBI" id="CHEBI:37565"/>
    </ligand>
</feature>
<dbReference type="Gene3D" id="1.10.400.10">
    <property type="entry name" value="GI Alpha 1, domain 2-like"/>
    <property type="match status" value="1"/>
</dbReference>
<dbReference type="GO" id="GO:0031683">
    <property type="term" value="F:G-protein beta/gamma-subunit complex binding"/>
    <property type="evidence" value="ECO:0007669"/>
    <property type="project" value="InterPro"/>
</dbReference>
<dbReference type="Pfam" id="PF00503">
    <property type="entry name" value="G-alpha"/>
    <property type="match status" value="1"/>
</dbReference>
<dbReference type="GO" id="GO:0001664">
    <property type="term" value="F:G protein-coupled receptor binding"/>
    <property type="evidence" value="ECO:0007669"/>
    <property type="project" value="TreeGrafter"/>
</dbReference>
<dbReference type="InParanoid" id="A0A0C3PCP0"/>
<dbReference type="InterPro" id="IPR001019">
    <property type="entry name" value="Gprotein_alpha_su"/>
</dbReference>
<evidence type="ECO:0008006" key="10">
    <source>
        <dbReference type="Google" id="ProtNLM"/>
    </source>
</evidence>
<evidence type="ECO:0000256" key="7">
    <source>
        <dbReference type="SAM" id="MobiDB-lite"/>
    </source>
</evidence>
<dbReference type="PANTHER" id="PTHR10218:SF360">
    <property type="entry name" value="GUANINE NUCLEOTIDE-BINDING PROTEIN SUBUNIT ALPHA HOMOLOG"/>
    <property type="match status" value="1"/>
</dbReference>
<feature type="compositionally biased region" description="Basic and acidic residues" evidence="7">
    <location>
        <begin position="22"/>
        <end position="41"/>
    </location>
</feature>
<dbReference type="GO" id="GO:0007188">
    <property type="term" value="P:adenylate cyclase-modulating G protein-coupled receptor signaling pathway"/>
    <property type="evidence" value="ECO:0007669"/>
    <property type="project" value="TreeGrafter"/>
</dbReference>
<dbReference type="GO" id="GO:0046872">
    <property type="term" value="F:metal ion binding"/>
    <property type="evidence" value="ECO:0007669"/>
    <property type="project" value="UniProtKB-KW"/>
</dbReference>